<protein>
    <recommendedName>
        <fullName evidence="1">F-box domain-containing protein</fullName>
    </recommendedName>
</protein>
<dbReference type="InterPro" id="IPR001810">
    <property type="entry name" value="F-box_dom"/>
</dbReference>
<dbReference type="InterPro" id="IPR036047">
    <property type="entry name" value="F-box-like_dom_sf"/>
</dbReference>
<sequence length="106" mass="12841">MEERTAKKRNKLTSEGIDKLRDLPDDLLHYIFSFLDTKNAVLTSALSKRWRFFWNSVPHLNFDRESFDEFTSFKNFVLTVLQQRQHDSKICRENWEKVLWRAMAKE</sequence>
<reference evidence="2 3" key="1">
    <citation type="submission" date="2024-01" db="EMBL/GenBank/DDBJ databases">
        <authorList>
            <person name="Waweru B."/>
        </authorList>
    </citation>
    <scope>NUCLEOTIDE SEQUENCE [LARGE SCALE GENOMIC DNA]</scope>
</reference>
<feature type="domain" description="F-box" evidence="1">
    <location>
        <begin position="17"/>
        <end position="65"/>
    </location>
</feature>
<dbReference type="CDD" id="cd22160">
    <property type="entry name" value="F-box_AtFBL13-like"/>
    <property type="match status" value="1"/>
</dbReference>
<evidence type="ECO:0000313" key="2">
    <source>
        <dbReference type="EMBL" id="CAK7356185.1"/>
    </source>
</evidence>
<accession>A0AAV1SQ90</accession>
<dbReference type="AlphaFoldDB" id="A0AAV1SQ90"/>
<dbReference type="EMBL" id="CAWUPB010001197">
    <property type="protein sequence ID" value="CAK7356185.1"/>
    <property type="molecule type" value="Genomic_DNA"/>
</dbReference>
<dbReference type="Gene3D" id="1.20.1280.50">
    <property type="match status" value="1"/>
</dbReference>
<evidence type="ECO:0000313" key="3">
    <source>
        <dbReference type="Proteomes" id="UP001314170"/>
    </source>
</evidence>
<dbReference type="SMART" id="SM00256">
    <property type="entry name" value="FBOX"/>
    <property type="match status" value="1"/>
</dbReference>
<gene>
    <name evidence="2" type="ORF">DCAF_LOCUS26455</name>
</gene>
<name>A0AAV1SQ90_9ROSI</name>
<dbReference type="Proteomes" id="UP001314170">
    <property type="component" value="Unassembled WGS sequence"/>
</dbReference>
<proteinExistence type="predicted"/>
<evidence type="ECO:0000259" key="1">
    <source>
        <dbReference type="PROSITE" id="PS50181"/>
    </source>
</evidence>
<dbReference type="PANTHER" id="PTHR34223:SF51">
    <property type="entry name" value="OS06G0556300 PROTEIN"/>
    <property type="match status" value="1"/>
</dbReference>
<organism evidence="2 3">
    <name type="scientific">Dovyalis caffra</name>
    <dbReference type="NCBI Taxonomy" id="77055"/>
    <lineage>
        <taxon>Eukaryota</taxon>
        <taxon>Viridiplantae</taxon>
        <taxon>Streptophyta</taxon>
        <taxon>Embryophyta</taxon>
        <taxon>Tracheophyta</taxon>
        <taxon>Spermatophyta</taxon>
        <taxon>Magnoliopsida</taxon>
        <taxon>eudicotyledons</taxon>
        <taxon>Gunneridae</taxon>
        <taxon>Pentapetalae</taxon>
        <taxon>rosids</taxon>
        <taxon>fabids</taxon>
        <taxon>Malpighiales</taxon>
        <taxon>Salicaceae</taxon>
        <taxon>Flacourtieae</taxon>
        <taxon>Dovyalis</taxon>
    </lineage>
</organism>
<dbReference type="Pfam" id="PF00646">
    <property type="entry name" value="F-box"/>
    <property type="match status" value="1"/>
</dbReference>
<comment type="caution">
    <text evidence="2">The sequence shown here is derived from an EMBL/GenBank/DDBJ whole genome shotgun (WGS) entry which is preliminary data.</text>
</comment>
<dbReference type="PROSITE" id="PS50181">
    <property type="entry name" value="FBOX"/>
    <property type="match status" value="1"/>
</dbReference>
<dbReference type="PANTHER" id="PTHR34223">
    <property type="entry name" value="OS11G0201299 PROTEIN"/>
    <property type="match status" value="1"/>
</dbReference>
<dbReference type="InterPro" id="IPR053197">
    <property type="entry name" value="F-box_SCFL_complex_component"/>
</dbReference>
<dbReference type="SUPFAM" id="SSF81383">
    <property type="entry name" value="F-box domain"/>
    <property type="match status" value="1"/>
</dbReference>
<dbReference type="InterPro" id="IPR053781">
    <property type="entry name" value="F-box_AtFBL13-like"/>
</dbReference>
<keyword evidence="3" id="KW-1185">Reference proteome</keyword>